<evidence type="ECO:0000256" key="3">
    <source>
        <dbReference type="ARBA" id="ARBA00015002"/>
    </source>
</evidence>
<dbReference type="GO" id="GO:0005829">
    <property type="term" value="C:cytosol"/>
    <property type="evidence" value="ECO:0007669"/>
    <property type="project" value="TreeGrafter"/>
</dbReference>
<organism evidence="8">
    <name type="scientific">Amphimedon queenslandica</name>
    <name type="common">Sponge</name>
    <dbReference type="NCBI Taxonomy" id="400682"/>
    <lineage>
        <taxon>Eukaryota</taxon>
        <taxon>Metazoa</taxon>
        <taxon>Porifera</taxon>
        <taxon>Demospongiae</taxon>
        <taxon>Heteroscleromorpha</taxon>
        <taxon>Haplosclerida</taxon>
        <taxon>Niphatidae</taxon>
        <taxon>Amphimedon</taxon>
    </lineage>
</organism>
<dbReference type="KEGG" id="aqu:100640889"/>
<keyword evidence="4 6" id="KW-0143">Chaperone</keyword>
<comment type="subunit">
    <text evidence="5 6">Supercomplex made of cofactors A to E. Cofactors A and D function by capturing and stabilizing tubulin in a quasi-native conformation. Cofactor E binds to the cofactor D-tubulin complex; interaction with cofactor C then causes the release of tubulin polypeptides that are committed to the native state.</text>
</comment>
<dbReference type="GO" id="GO:0048487">
    <property type="term" value="F:beta-tubulin binding"/>
    <property type="evidence" value="ECO:0007669"/>
    <property type="project" value="InterPro"/>
</dbReference>
<keyword evidence="6" id="KW-0493">Microtubule</keyword>
<protein>
    <recommendedName>
        <fullName evidence="3 6">Tubulin-specific chaperone A</fullName>
    </recommendedName>
</protein>
<dbReference type="Gene3D" id="1.20.58.90">
    <property type="match status" value="1"/>
</dbReference>
<dbReference type="EnsemblMetazoa" id="XM_003389225.3">
    <property type="protein sequence ID" value="XP_003389273.1"/>
    <property type="gene ID" value="LOC100640889"/>
</dbReference>
<gene>
    <name evidence="8" type="primary">100640889</name>
</gene>
<dbReference type="AlphaFoldDB" id="A0A1X7U1J5"/>
<dbReference type="GO" id="GO:0007023">
    <property type="term" value="P:post-chaperonin tubulin folding pathway"/>
    <property type="evidence" value="ECO:0007669"/>
    <property type="project" value="UniProtKB-UniRule"/>
</dbReference>
<dbReference type="Proteomes" id="UP000007879">
    <property type="component" value="Unassembled WGS sequence"/>
</dbReference>
<keyword evidence="9" id="KW-1185">Reference proteome</keyword>
<evidence type="ECO:0000256" key="5">
    <source>
        <dbReference type="ARBA" id="ARBA00026055"/>
    </source>
</evidence>
<evidence type="ECO:0000313" key="8">
    <source>
        <dbReference type="EnsemblMetazoa" id="Aqu2.1.21249_001"/>
    </source>
</evidence>
<dbReference type="OrthoDB" id="296187at2759"/>
<dbReference type="InterPro" id="IPR004226">
    <property type="entry name" value="TBCA"/>
</dbReference>
<proteinExistence type="inferred from homology"/>
<keyword evidence="7" id="KW-0175">Coiled coil</keyword>
<dbReference type="SUPFAM" id="SSF46988">
    <property type="entry name" value="Tubulin chaperone cofactor A"/>
    <property type="match status" value="1"/>
</dbReference>
<evidence type="ECO:0000313" key="9">
    <source>
        <dbReference type="Proteomes" id="UP000007879"/>
    </source>
</evidence>
<dbReference type="OMA" id="EECEMMI"/>
<evidence type="ECO:0000256" key="4">
    <source>
        <dbReference type="ARBA" id="ARBA00023186"/>
    </source>
</evidence>
<reference evidence="8" key="2">
    <citation type="submission" date="2017-05" db="UniProtKB">
        <authorList>
            <consortium name="EnsemblMetazoa"/>
        </authorList>
    </citation>
    <scope>IDENTIFICATION</scope>
</reference>
<sequence length="107" mass="12536">MADVKRVRTIKIKTGVVKRLSKEKNMYIKEAEKQEEKIQKMTEEGRDEYDIRKQKEVLAESHSMIPDIERQLEMAHNELSKLLETETDLADTEEYKVATELLKTIAV</sequence>
<name>A0A1X7U1J5_AMPQE</name>
<dbReference type="STRING" id="400682.A0A1X7U1J5"/>
<keyword evidence="6" id="KW-0963">Cytoplasm</keyword>
<dbReference type="InterPro" id="IPR036126">
    <property type="entry name" value="TBCA_sf"/>
</dbReference>
<evidence type="ECO:0000256" key="7">
    <source>
        <dbReference type="SAM" id="Coils"/>
    </source>
</evidence>
<dbReference type="GO" id="GO:0005874">
    <property type="term" value="C:microtubule"/>
    <property type="evidence" value="ECO:0007669"/>
    <property type="project" value="UniProtKB-KW"/>
</dbReference>
<reference evidence="9" key="1">
    <citation type="journal article" date="2010" name="Nature">
        <title>The Amphimedon queenslandica genome and the evolution of animal complexity.</title>
        <authorList>
            <person name="Srivastava M."/>
            <person name="Simakov O."/>
            <person name="Chapman J."/>
            <person name="Fahey B."/>
            <person name="Gauthier M.E."/>
            <person name="Mitros T."/>
            <person name="Richards G.S."/>
            <person name="Conaco C."/>
            <person name="Dacre M."/>
            <person name="Hellsten U."/>
            <person name="Larroux C."/>
            <person name="Putnam N.H."/>
            <person name="Stanke M."/>
            <person name="Adamska M."/>
            <person name="Darling A."/>
            <person name="Degnan S.M."/>
            <person name="Oakley T.H."/>
            <person name="Plachetzki D.C."/>
            <person name="Zhai Y."/>
            <person name="Adamski M."/>
            <person name="Calcino A."/>
            <person name="Cummins S.F."/>
            <person name="Goodstein D.M."/>
            <person name="Harris C."/>
            <person name="Jackson D.J."/>
            <person name="Leys S.P."/>
            <person name="Shu S."/>
            <person name="Woodcroft B.J."/>
            <person name="Vervoort M."/>
            <person name="Kosik K.S."/>
            <person name="Manning G."/>
            <person name="Degnan B.M."/>
            <person name="Rokhsar D.S."/>
        </authorList>
    </citation>
    <scope>NUCLEOTIDE SEQUENCE [LARGE SCALE GENOMIC DNA]</scope>
</reference>
<dbReference type="GO" id="GO:0007021">
    <property type="term" value="P:tubulin complex assembly"/>
    <property type="evidence" value="ECO:0007669"/>
    <property type="project" value="UniProtKB-UniRule"/>
</dbReference>
<evidence type="ECO:0000256" key="6">
    <source>
        <dbReference type="RuleBase" id="RU364030"/>
    </source>
</evidence>
<evidence type="ECO:0000256" key="1">
    <source>
        <dbReference type="ARBA" id="ARBA00003046"/>
    </source>
</evidence>
<dbReference type="EnsemblMetazoa" id="Aqu2.1.21249_001">
    <property type="protein sequence ID" value="Aqu2.1.21249_001"/>
    <property type="gene ID" value="Aqu2.1.21249"/>
</dbReference>
<keyword evidence="6" id="KW-0206">Cytoskeleton</keyword>
<comment type="subcellular location">
    <subcellularLocation>
        <location evidence="6">Cytoplasm</location>
        <location evidence="6">Cytoskeleton</location>
    </subcellularLocation>
</comment>
<dbReference type="PANTHER" id="PTHR21500:SF0">
    <property type="entry name" value="TUBULIN-SPECIFIC CHAPERONE A"/>
    <property type="match status" value="1"/>
</dbReference>
<dbReference type="PANTHER" id="PTHR21500">
    <property type="entry name" value="TUBULIN-SPECIFIC CHAPERONE A"/>
    <property type="match status" value="1"/>
</dbReference>
<dbReference type="FunCoup" id="A0A1X7U1J5">
    <property type="interactions" value="588"/>
</dbReference>
<evidence type="ECO:0000256" key="2">
    <source>
        <dbReference type="ARBA" id="ARBA00006806"/>
    </source>
</evidence>
<comment type="function">
    <text evidence="1">Tubulin-folding protein; involved in the early step of the tubulin folding pathway.</text>
</comment>
<comment type="similarity">
    <text evidence="2 6">Belongs to the TBCA family.</text>
</comment>
<accession>A0A1X7U1J5</accession>
<dbReference type="InParanoid" id="A0A1X7U1J5"/>
<dbReference type="eggNOG" id="KOG3470">
    <property type="taxonomic scope" value="Eukaryota"/>
</dbReference>
<feature type="coiled-coil region" evidence="7">
    <location>
        <begin position="17"/>
        <end position="85"/>
    </location>
</feature>
<dbReference type="Pfam" id="PF02970">
    <property type="entry name" value="TBCA"/>
    <property type="match status" value="1"/>
</dbReference>